<gene>
    <name evidence="3" type="ORF">CLV72_1126</name>
</gene>
<feature type="region of interest" description="Disordered" evidence="1">
    <location>
        <begin position="77"/>
        <end position="108"/>
    </location>
</feature>
<dbReference type="EMBL" id="PVZC01000012">
    <property type="protein sequence ID" value="PRX91933.1"/>
    <property type="molecule type" value="Genomic_DNA"/>
</dbReference>
<protein>
    <submittedName>
        <fullName evidence="3">Uncharacterized protein</fullName>
    </submittedName>
</protein>
<name>A0A2T0PSQ8_9ACTN</name>
<feature type="compositionally biased region" description="Basic and acidic residues" evidence="1">
    <location>
        <begin position="98"/>
        <end position="108"/>
    </location>
</feature>
<keyword evidence="2" id="KW-0472">Membrane</keyword>
<dbReference type="Proteomes" id="UP000237846">
    <property type="component" value="Unassembled WGS sequence"/>
</dbReference>
<feature type="transmembrane region" description="Helical" evidence="2">
    <location>
        <begin position="43"/>
        <end position="64"/>
    </location>
</feature>
<organism evidence="3 4">
    <name type="scientific">Allonocardiopsis opalescens</name>
    <dbReference type="NCBI Taxonomy" id="1144618"/>
    <lineage>
        <taxon>Bacteria</taxon>
        <taxon>Bacillati</taxon>
        <taxon>Actinomycetota</taxon>
        <taxon>Actinomycetes</taxon>
        <taxon>Streptosporangiales</taxon>
        <taxon>Allonocardiopsis</taxon>
    </lineage>
</organism>
<evidence type="ECO:0000256" key="1">
    <source>
        <dbReference type="SAM" id="MobiDB-lite"/>
    </source>
</evidence>
<evidence type="ECO:0000313" key="4">
    <source>
        <dbReference type="Proteomes" id="UP000237846"/>
    </source>
</evidence>
<evidence type="ECO:0000313" key="3">
    <source>
        <dbReference type="EMBL" id="PRX91933.1"/>
    </source>
</evidence>
<dbReference type="AlphaFoldDB" id="A0A2T0PSQ8"/>
<dbReference type="RefSeq" id="WP_106253247.1">
    <property type="nucleotide sequence ID" value="NZ_PVZC01000012.1"/>
</dbReference>
<keyword evidence="2" id="KW-1133">Transmembrane helix</keyword>
<proteinExistence type="predicted"/>
<reference evidence="3 4" key="1">
    <citation type="submission" date="2018-03" db="EMBL/GenBank/DDBJ databases">
        <title>Genomic Encyclopedia of Archaeal and Bacterial Type Strains, Phase II (KMG-II): from individual species to whole genera.</title>
        <authorList>
            <person name="Goeker M."/>
        </authorList>
    </citation>
    <scope>NUCLEOTIDE SEQUENCE [LARGE SCALE GENOMIC DNA]</scope>
    <source>
        <strain evidence="3 4">DSM 45601</strain>
    </source>
</reference>
<accession>A0A2T0PSQ8</accession>
<evidence type="ECO:0000256" key="2">
    <source>
        <dbReference type="SAM" id="Phobius"/>
    </source>
</evidence>
<sequence length="108" mass="12270">MIAISAALLGAVVVGYLAGRHRPVHRAREWVRLLLALGPRDGRWTHLRVLAAFAVLPEVAWLAWRIHRRRHPTGRRVSAEPIQVVSPRRPAPKLNPEWVEKTKETDDA</sequence>
<comment type="caution">
    <text evidence="3">The sequence shown here is derived from an EMBL/GenBank/DDBJ whole genome shotgun (WGS) entry which is preliminary data.</text>
</comment>
<keyword evidence="4" id="KW-1185">Reference proteome</keyword>
<keyword evidence="2" id="KW-0812">Transmembrane</keyword>